<comment type="caution">
    <text evidence="2">The sequence shown here is derived from an EMBL/GenBank/DDBJ whole genome shotgun (WGS) entry which is preliminary data.</text>
</comment>
<dbReference type="Proteomes" id="UP000190648">
    <property type="component" value="Unassembled WGS sequence"/>
</dbReference>
<evidence type="ECO:0000256" key="1">
    <source>
        <dbReference type="SAM" id="MobiDB-lite"/>
    </source>
</evidence>
<organism evidence="2 3">
    <name type="scientific">Patagioenas fasciata monilis</name>
    <dbReference type="NCBI Taxonomy" id="372326"/>
    <lineage>
        <taxon>Eukaryota</taxon>
        <taxon>Metazoa</taxon>
        <taxon>Chordata</taxon>
        <taxon>Craniata</taxon>
        <taxon>Vertebrata</taxon>
        <taxon>Euteleostomi</taxon>
        <taxon>Archelosauria</taxon>
        <taxon>Archosauria</taxon>
        <taxon>Dinosauria</taxon>
        <taxon>Saurischia</taxon>
        <taxon>Theropoda</taxon>
        <taxon>Coelurosauria</taxon>
        <taxon>Aves</taxon>
        <taxon>Neognathae</taxon>
        <taxon>Neoaves</taxon>
        <taxon>Columbimorphae</taxon>
        <taxon>Columbiformes</taxon>
        <taxon>Columbidae</taxon>
        <taxon>Patagioenas</taxon>
    </lineage>
</organism>
<protein>
    <submittedName>
        <fullName evidence="2">Uncharacterized protein</fullName>
    </submittedName>
</protein>
<reference evidence="2 3" key="1">
    <citation type="submission" date="2016-02" db="EMBL/GenBank/DDBJ databases">
        <title>Band-tailed pigeon sequencing and assembly.</title>
        <authorList>
            <person name="Soares A.E."/>
            <person name="Novak B.J."/>
            <person name="Rice E.S."/>
            <person name="O'Connell B."/>
            <person name="Chang D."/>
            <person name="Weber S."/>
            <person name="Shapiro B."/>
        </authorList>
    </citation>
    <scope>NUCLEOTIDE SEQUENCE [LARGE SCALE GENOMIC DNA]</scope>
    <source>
        <strain evidence="2">BTP2013</strain>
        <tissue evidence="2">Blood</tissue>
    </source>
</reference>
<accession>A0A1V4J5L0</accession>
<gene>
    <name evidence="2" type="ORF">AV530_000350</name>
</gene>
<feature type="region of interest" description="Disordered" evidence="1">
    <location>
        <begin position="27"/>
        <end position="74"/>
    </location>
</feature>
<proteinExistence type="predicted"/>
<evidence type="ECO:0000313" key="3">
    <source>
        <dbReference type="Proteomes" id="UP000190648"/>
    </source>
</evidence>
<dbReference type="OrthoDB" id="9115270at2759"/>
<dbReference type="EMBL" id="LSYS01008932">
    <property type="protein sequence ID" value="OPJ67553.1"/>
    <property type="molecule type" value="Genomic_DNA"/>
</dbReference>
<evidence type="ECO:0000313" key="2">
    <source>
        <dbReference type="EMBL" id="OPJ67553.1"/>
    </source>
</evidence>
<feature type="region of interest" description="Disordered" evidence="1">
    <location>
        <begin position="170"/>
        <end position="189"/>
    </location>
</feature>
<name>A0A1V4J5L0_PATFA</name>
<keyword evidence="3" id="KW-1185">Reference proteome</keyword>
<sequence>MVPVASLCSSGRVIIFPRFAVEVVAKPQPNKSQGAPGEDEEMRNESFPPLGQGEEVPGGFHGFPPPRSPSLTGAETSWIWEVTRNEKKRRTSHTRKLSVIQKVSSIPSKELMIQKVSSIPSGPSKKGSVTQKVGLVIHEVVADHEVPGQVERGPMDGHLFISNPDLLRHNIEGAQGGNSDPLEKTRTQG</sequence>
<dbReference type="AlphaFoldDB" id="A0A1V4J5L0"/>